<accession>A0A0A9GK77</accession>
<reference evidence="2" key="2">
    <citation type="journal article" date="2015" name="Data Brief">
        <title>Shoot transcriptome of the giant reed, Arundo donax.</title>
        <authorList>
            <person name="Barrero R.A."/>
            <person name="Guerrero F.D."/>
            <person name="Moolhuijzen P."/>
            <person name="Goolsby J.A."/>
            <person name="Tidwell J."/>
            <person name="Bellgard S.E."/>
            <person name="Bellgard M.I."/>
        </authorList>
    </citation>
    <scope>NUCLEOTIDE SEQUENCE</scope>
    <source>
        <tissue evidence="2">Shoot tissue taken approximately 20 cm above the soil surface</tissue>
    </source>
</reference>
<dbReference type="AlphaFoldDB" id="A0A0A9GK77"/>
<evidence type="ECO:0000313" key="2">
    <source>
        <dbReference type="EMBL" id="JAE23824.1"/>
    </source>
</evidence>
<organism evidence="2">
    <name type="scientific">Arundo donax</name>
    <name type="common">Giant reed</name>
    <name type="synonym">Donax arundinaceus</name>
    <dbReference type="NCBI Taxonomy" id="35708"/>
    <lineage>
        <taxon>Eukaryota</taxon>
        <taxon>Viridiplantae</taxon>
        <taxon>Streptophyta</taxon>
        <taxon>Embryophyta</taxon>
        <taxon>Tracheophyta</taxon>
        <taxon>Spermatophyta</taxon>
        <taxon>Magnoliopsida</taxon>
        <taxon>Liliopsida</taxon>
        <taxon>Poales</taxon>
        <taxon>Poaceae</taxon>
        <taxon>PACMAD clade</taxon>
        <taxon>Arundinoideae</taxon>
        <taxon>Arundineae</taxon>
        <taxon>Arundo</taxon>
    </lineage>
</organism>
<protein>
    <submittedName>
        <fullName evidence="2">Uncharacterized protein</fullName>
    </submittedName>
</protein>
<feature type="compositionally biased region" description="Basic residues" evidence="1">
    <location>
        <begin position="47"/>
        <end position="58"/>
    </location>
</feature>
<feature type="region of interest" description="Disordered" evidence="1">
    <location>
        <begin position="1"/>
        <end position="120"/>
    </location>
</feature>
<sequence>MGHGRARAIPRDHERLLPRRRGRAPGLRRHQGHHLREREALAQGAPRPRRRQHRRHAHRQQDRPRPPPLRPAGGRGGVRRAGGPVVRRDLGARRHQRRQGVPDRAHGDLPDRQQEGVGVR</sequence>
<feature type="compositionally biased region" description="Basic and acidic residues" evidence="1">
    <location>
        <begin position="100"/>
        <end position="114"/>
    </location>
</feature>
<evidence type="ECO:0000256" key="1">
    <source>
        <dbReference type="SAM" id="MobiDB-lite"/>
    </source>
</evidence>
<reference evidence="2" key="1">
    <citation type="submission" date="2014-09" db="EMBL/GenBank/DDBJ databases">
        <authorList>
            <person name="Magalhaes I.L.F."/>
            <person name="Oliveira U."/>
            <person name="Santos F.R."/>
            <person name="Vidigal T.H.D.A."/>
            <person name="Brescovit A.D."/>
            <person name="Santos A.J."/>
        </authorList>
    </citation>
    <scope>NUCLEOTIDE SEQUENCE</scope>
    <source>
        <tissue evidence="2">Shoot tissue taken approximately 20 cm above the soil surface</tissue>
    </source>
</reference>
<proteinExistence type="predicted"/>
<name>A0A0A9GK77_ARUDO</name>
<feature type="compositionally biased region" description="Basic residues" evidence="1">
    <location>
        <begin position="18"/>
        <end position="33"/>
    </location>
</feature>
<dbReference type="EMBL" id="GBRH01174072">
    <property type="protein sequence ID" value="JAE23824.1"/>
    <property type="molecule type" value="Transcribed_RNA"/>
</dbReference>